<comment type="subcellular location">
    <subcellularLocation>
        <location evidence="1">Nucleus</location>
    </subcellularLocation>
</comment>
<dbReference type="GO" id="GO:0003677">
    <property type="term" value="F:DNA binding"/>
    <property type="evidence" value="ECO:0007669"/>
    <property type="project" value="UniProtKB-KW"/>
</dbReference>
<reference evidence="11" key="1">
    <citation type="submission" date="2018-01" db="EMBL/GenBank/DDBJ databases">
        <authorList>
            <person name="Mao J.F."/>
        </authorList>
    </citation>
    <scope>NUCLEOTIDE SEQUENCE</scope>
    <source>
        <strain evidence="11">Huo1</strain>
        <tissue evidence="11">Leaf</tissue>
    </source>
</reference>
<feature type="region of interest" description="Disordered" evidence="6">
    <location>
        <begin position="959"/>
        <end position="1009"/>
    </location>
</feature>
<keyword evidence="5" id="KW-0539">Nucleus</keyword>
<evidence type="ECO:0000256" key="5">
    <source>
        <dbReference type="ARBA" id="ARBA00023242"/>
    </source>
</evidence>
<feature type="compositionally biased region" description="Polar residues" evidence="6">
    <location>
        <begin position="1500"/>
        <end position="1512"/>
    </location>
</feature>
<proteinExistence type="predicted"/>
<dbReference type="Pfam" id="PF04182">
    <property type="entry name" value="B-block_TFIIIC"/>
    <property type="match status" value="1"/>
</dbReference>
<dbReference type="PANTHER" id="PTHR15180:SF1">
    <property type="entry name" value="GENERAL TRANSCRIPTION FACTOR 3C POLYPEPTIDE 1"/>
    <property type="match status" value="1"/>
</dbReference>
<evidence type="ECO:0000256" key="3">
    <source>
        <dbReference type="ARBA" id="ARBA00023125"/>
    </source>
</evidence>
<feature type="region of interest" description="Disordered" evidence="6">
    <location>
        <begin position="1488"/>
        <end position="1512"/>
    </location>
</feature>
<dbReference type="SUPFAM" id="SSF46785">
    <property type="entry name" value="Winged helix' DNA-binding domain"/>
    <property type="match status" value="1"/>
</dbReference>
<evidence type="ECO:0000259" key="10">
    <source>
        <dbReference type="Pfam" id="PF24538"/>
    </source>
</evidence>
<feature type="compositionally biased region" description="Low complexity" evidence="6">
    <location>
        <begin position="1340"/>
        <end position="1355"/>
    </location>
</feature>
<dbReference type="Pfam" id="PF03847">
    <property type="entry name" value="TFIID_20kDa"/>
    <property type="match status" value="1"/>
</dbReference>
<evidence type="ECO:0000256" key="1">
    <source>
        <dbReference type="ARBA" id="ARBA00004123"/>
    </source>
</evidence>
<dbReference type="Pfam" id="PF23704">
    <property type="entry name" value="WHD_GTF3C1_N"/>
    <property type="match status" value="1"/>
</dbReference>
<dbReference type="InterPro" id="IPR007309">
    <property type="entry name" value="TFIIIC_Bblock-bd"/>
</dbReference>
<evidence type="ECO:0008006" key="13">
    <source>
        <dbReference type="Google" id="ProtNLM"/>
    </source>
</evidence>
<keyword evidence="3" id="KW-0238">DNA-binding</keyword>
<keyword evidence="4" id="KW-0804">Transcription</keyword>
<keyword evidence="12" id="KW-1185">Reference proteome</keyword>
<dbReference type="GO" id="GO:0006384">
    <property type="term" value="P:transcription initiation at RNA polymerase III promoter"/>
    <property type="evidence" value="ECO:0007669"/>
    <property type="project" value="InterPro"/>
</dbReference>
<dbReference type="InterPro" id="IPR009072">
    <property type="entry name" value="Histone-fold"/>
</dbReference>
<organism evidence="11">
    <name type="scientific">Salvia splendens</name>
    <name type="common">Scarlet sage</name>
    <dbReference type="NCBI Taxonomy" id="180675"/>
    <lineage>
        <taxon>Eukaryota</taxon>
        <taxon>Viridiplantae</taxon>
        <taxon>Streptophyta</taxon>
        <taxon>Embryophyta</taxon>
        <taxon>Tracheophyta</taxon>
        <taxon>Spermatophyta</taxon>
        <taxon>Magnoliopsida</taxon>
        <taxon>eudicotyledons</taxon>
        <taxon>Gunneridae</taxon>
        <taxon>Pentapetalae</taxon>
        <taxon>asterids</taxon>
        <taxon>lamiids</taxon>
        <taxon>Lamiales</taxon>
        <taxon>Lamiaceae</taxon>
        <taxon>Nepetoideae</taxon>
        <taxon>Mentheae</taxon>
        <taxon>Salviinae</taxon>
        <taxon>Salvia</taxon>
        <taxon>Salvia subgen. Calosphace</taxon>
        <taxon>core Calosphace</taxon>
    </lineage>
</organism>
<evidence type="ECO:0000259" key="9">
    <source>
        <dbReference type="Pfam" id="PF23704"/>
    </source>
</evidence>
<evidence type="ECO:0000259" key="7">
    <source>
        <dbReference type="Pfam" id="PF03847"/>
    </source>
</evidence>
<keyword evidence="2" id="KW-0597">Phosphoprotein</keyword>
<evidence type="ECO:0000256" key="4">
    <source>
        <dbReference type="ARBA" id="ARBA00023163"/>
    </source>
</evidence>
<feature type="compositionally biased region" description="Low complexity" evidence="6">
    <location>
        <begin position="961"/>
        <end position="1009"/>
    </location>
</feature>
<reference evidence="11" key="2">
    <citation type="submission" date="2020-08" db="EMBL/GenBank/DDBJ databases">
        <title>Plant Genome Project.</title>
        <authorList>
            <person name="Zhang R.-G."/>
        </authorList>
    </citation>
    <scope>NUCLEOTIDE SEQUENCE</scope>
    <source>
        <strain evidence="11">Huo1</strain>
        <tissue evidence="11">Leaf</tissue>
    </source>
</reference>
<feature type="domain" description="B-block binding subunit of TFIIIC" evidence="8">
    <location>
        <begin position="132"/>
        <end position="198"/>
    </location>
</feature>
<feature type="domain" description="General transcription factor 3C polypeptide 1 winged-helix" evidence="9">
    <location>
        <begin position="1"/>
        <end position="103"/>
    </location>
</feature>
<dbReference type="PANTHER" id="PTHR15180">
    <property type="entry name" value="GENERAL TRANSCRIPTION FACTOR 3C POLYPEPTIDE 1"/>
    <property type="match status" value="1"/>
</dbReference>
<dbReference type="GO" id="GO:0000127">
    <property type="term" value="C:transcription factor TFIIIC complex"/>
    <property type="evidence" value="ECO:0007669"/>
    <property type="project" value="InterPro"/>
</dbReference>
<feature type="region of interest" description="Disordered" evidence="6">
    <location>
        <begin position="1289"/>
        <end position="1357"/>
    </location>
</feature>
<sequence length="1522" mass="168969">MDAVVNSALEEICCRAAEGLHLSDLWAKIGPTLAARGLPICPNVKRAVLENLAEIPELKLVARDGALSMLAEALIQYTVEECEAMDVKIVAPEAMRRSFLGLYDVGIPESSSSSASDIQRLILERLALKMLISIIIMHRNHGIAQNDLTKELNIAANNLSYQFKTLETRGLMAKQPSVIRKNGNIASTNMLYLARYTRHFGSQQRLEITRTDRMFMDGEGADGHTGTNDGVVNGIVAEDVSVKDFIPALKTICDKLEEAEGKVLVVSDIKKALCYRGTHGHRSWRNVSCKLQLVIEYATHRAARGANFHRTDWVSIRNLPAPPDACKRRMALLNSFFPLREAVMKLCTNLSEQYAKYLEKFQDKLLIHSDSKEMIRGPSSEEAAILETWANFDEDIIEVALDDVLRCKRLVKLNAARETFPEQEMSEDDLSCGSIVWTLRIVARVSTQRLRKHLHIIKGAKILRQMHESVAVANAVELFKLIFLSKSKAPEAAALLAKHYVAILSMTSFSSCHWLVVAMVNLNDHRTSCIVSRHPNFPLTLHTGSRAAKLAIWLHERESDLVEEGIEVPSDLQCGEVLSLCALLSSVSDIIDPGKINHPTFQLSESPWEAMAGYAKHLLSSCSYEVNGSLLQSDLFRTLYSAIQKSGDNGLSMKEIHKVLNIKDNKILEVTIEVLEAFGLALKVNAYNSVHVVDSLYRSKYFLTNIDDRVAHHLKSERKTKDGPTPLNLDDPMEDLASLESTINTNDDEGHRVTILNRPQDPTNCPSEVLAGTKITSHQHSEVASTKVTRVENLECFRIRSNLISRPLLPWVNGDGTINERIYHRLLRRVLGIVMLNPGILEDEIINQMQGLNPQSCRQLLQMMILDNYITPRKMQQMTLSQPPSILANLLGGKCKKPNNLIGVSNFQGMQRNPSIARLNQMQQSGSINSQLGMMRQQHQQQQNSSAIYGQMNFGGMSVTQQQQQSSSVGINGGNSSQQQQQKMGQQSQLQQQIGQPSQMQQQMGQQSQLQQQMGQNQLQQQLGQQNQLQQQLGQQNQLQQQQQQIGQQNQLQQIGQQSQLQQQVGQQSQLQQQLGGQGSMQQQQQQMGQGQLQQSQMGQMAGGNLSRSALMGQTGHLPMLSGQAAQFNLQNQFLNSPRQKAGFMQGSQFHQGNSPGQSLPGMQAMGMMGSINLASQLRPNSTLAYAQQRMTASQLRQHLSQQNALTTGQGQNIARTSFMNAQIAGLAQNGQPGMMQNAISQQQWLKQMPAISSPNTSSYRLQQQLLMQQQQQLSQIVQQQTQAQSQMHQQKQQQQLQSPMQQPQQPPQQQLFHQQQSPRIAGPGGQKLVSLTGSQPDATGSGATTPGGSSSHGTEAGNQLLGKRKIQDLVSQLDFNGKLDPEVEELLLEIADNFIDSVRLTITCNLHKSEFLRLLHRLCVYLEIILNLGCTSNVNLSSRTAGGYTMLDRGYYICMHLGKASQIFNVGGQGCLAAFSGAKQMVRQGSGNQVGQNHMIRPSPSSEQLVSQSAVPQMLQQNTRF</sequence>
<dbReference type="InterPro" id="IPR036390">
    <property type="entry name" value="WH_DNA-bd_sf"/>
</dbReference>
<evidence type="ECO:0000256" key="2">
    <source>
        <dbReference type="ARBA" id="ARBA00022553"/>
    </source>
</evidence>
<evidence type="ECO:0000256" key="6">
    <source>
        <dbReference type="SAM" id="MobiDB-lite"/>
    </source>
</evidence>
<dbReference type="InterPro" id="IPR056020">
    <property type="entry name" value="DUF7599"/>
</dbReference>
<feature type="domain" description="DUF7599" evidence="10">
    <location>
        <begin position="243"/>
        <end position="292"/>
    </location>
</feature>
<dbReference type="Pfam" id="PF24538">
    <property type="entry name" value="DUF7599"/>
    <property type="match status" value="1"/>
</dbReference>
<evidence type="ECO:0000259" key="8">
    <source>
        <dbReference type="Pfam" id="PF04182"/>
    </source>
</evidence>
<feature type="compositionally biased region" description="Low complexity" evidence="6">
    <location>
        <begin position="1076"/>
        <end position="1100"/>
    </location>
</feature>
<feature type="domain" description="Transcription initiation factor TFIID subunit 12" evidence="7">
    <location>
        <begin position="1363"/>
        <end position="1409"/>
    </location>
</feature>
<gene>
    <name evidence="11" type="ORF">SASPL_141804</name>
</gene>
<protein>
    <recommendedName>
        <fullName evidence="13">Transcription initiation factor TFIID subunit 12</fullName>
    </recommendedName>
</protein>
<evidence type="ECO:0000313" key="11">
    <source>
        <dbReference type="EMBL" id="KAG6395680.1"/>
    </source>
</evidence>
<dbReference type="GO" id="GO:0046982">
    <property type="term" value="F:protein heterodimerization activity"/>
    <property type="evidence" value="ECO:0007669"/>
    <property type="project" value="InterPro"/>
</dbReference>
<evidence type="ECO:0000313" key="12">
    <source>
        <dbReference type="Proteomes" id="UP000298416"/>
    </source>
</evidence>
<comment type="caution">
    <text evidence="11">The sequence shown here is derived from an EMBL/GenBank/DDBJ whole genome shotgun (WGS) entry which is preliminary data.</text>
</comment>
<feature type="compositionally biased region" description="Polar residues" evidence="6">
    <location>
        <begin position="1330"/>
        <end position="1339"/>
    </location>
</feature>
<dbReference type="Proteomes" id="UP000298416">
    <property type="component" value="Unassembled WGS sequence"/>
</dbReference>
<feature type="region of interest" description="Disordered" evidence="6">
    <location>
        <begin position="1076"/>
        <end position="1111"/>
    </location>
</feature>
<dbReference type="EMBL" id="PNBA02000016">
    <property type="protein sequence ID" value="KAG6395680.1"/>
    <property type="molecule type" value="Genomic_DNA"/>
</dbReference>
<dbReference type="GO" id="GO:0005669">
    <property type="term" value="C:transcription factor TFIID complex"/>
    <property type="evidence" value="ECO:0007669"/>
    <property type="project" value="InterPro"/>
</dbReference>
<name>A0A8X8WJ30_SALSN</name>
<feature type="compositionally biased region" description="Low complexity" evidence="6">
    <location>
        <begin position="1289"/>
        <end position="1318"/>
    </location>
</feature>
<dbReference type="InterPro" id="IPR056428">
    <property type="entry name" value="WH_GTF3C1"/>
</dbReference>
<accession>A0A8X8WJ30</accession>
<dbReference type="Gene3D" id="1.10.20.10">
    <property type="entry name" value="Histone, subunit A"/>
    <property type="match status" value="1"/>
</dbReference>
<dbReference type="InterPro" id="IPR003228">
    <property type="entry name" value="TFIID_TAF12_dom"/>
</dbReference>
<dbReference type="InterPro" id="IPR044210">
    <property type="entry name" value="Tfc3-like"/>
</dbReference>
<dbReference type="GO" id="GO:0042791">
    <property type="term" value="P:5S class rRNA transcription by RNA polymerase III"/>
    <property type="evidence" value="ECO:0007669"/>
    <property type="project" value="TreeGrafter"/>
</dbReference>